<dbReference type="GO" id="GO:0016705">
    <property type="term" value="F:oxidoreductase activity, acting on paired donors, with incorporation or reduction of molecular oxygen"/>
    <property type="evidence" value="ECO:0007669"/>
    <property type="project" value="InterPro"/>
</dbReference>
<dbReference type="AlphaFoldDB" id="A0A2P2SVV4"/>
<dbReference type="EMBL" id="KV460207">
    <property type="protein sequence ID" value="OBU00981.1"/>
    <property type="molecule type" value="Genomic_DNA"/>
</dbReference>
<dbReference type="Pfam" id="PF00067">
    <property type="entry name" value="p450"/>
    <property type="match status" value="1"/>
</dbReference>
<evidence type="ECO:0000256" key="1">
    <source>
        <dbReference type="ARBA" id="ARBA00001971"/>
    </source>
</evidence>
<evidence type="ECO:0000313" key="6">
    <source>
        <dbReference type="EMBL" id="OBU00981.1"/>
    </source>
</evidence>
<evidence type="ECO:0000256" key="3">
    <source>
        <dbReference type="ARBA" id="ARBA00022723"/>
    </source>
</evidence>
<protein>
    <recommendedName>
        <fullName evidence="8">Cytochrome P450 monooxygenase</fullName>
    </recommendedName>
</protein>
<feature type="binding site" description="axial binding residue" evidence="5">
    <location>
        <position position="494"/>
    </location>
    <ligand>
        <name>heme</name>
        <dbReference type="ChEBI" id="CHEBI:30413"/>
    </ligand>
    <ligandPart>
        <name>Fe</name>
        <dbReference type="ChEBI" id="CHEBI:18248"/>
    </ligandPart>
</feature>
<evidence type="ECO:0008006" key="8">
    <source>
        <dbReference type="Google" id="ProtNLM"/>
    </source>
</evidence>
<accession>A0A2P2SVV4</accession>
<keyword evidence="3 5" id="KW-0479">Metal-binding</keyword>
<dbReference type="PANTHER" id="PTHR24305">
    <property type="entry name" value="CYTOCHROME P450"/>
    <property type="match status" value="1"/>
</dbReference>
<keyword evidence="5" id="KW-0349">Heme</keyword>
<dbReference type="STRING" id="342668.A0A2P2SVV4"/>
<dbReference type="SUPFAM" id="SSF48264">
    <property type="entry name" value="Cytochrome P450"/>
    <property type="match status" value="1"/>
</dbReference>
<dbReference type="PRINTS" id="PR00465">
    <property type="entry name" value="EP450IV"/>
</dbReference>
<dbReference type="InterPro" id="IPR036396">
    <property type="entry name" value="Cyt_P450_sf"/>
</dbReference>
<dbReference type="PRINTS" id="PR00385">
    <property type="entry name" value="P450"/>
</dbReference>
<evidence type="ECO:0000256" key="4">
    <source>
        <dbReference type="ARBA" id="ARBA00023004"/>
    </source>
</evidence>
<dbReference type="GO" id="GO:0004497">
    <property type="term" value="F:monooxygenase activity"/>
    <property type="evidence" value="ECO:0007669"/>
    <property type="project" value="InterPro"/>
</dbReference>
<keyword evidence="4 5" id="KW-0408">Iron</keyword>
<dbReference type="OrthoDB" id="1470350at2759"/>
<dbReference type="FunFam" id="1.10.630.10:FF:000090">
    <property type="entry name" value="Cytochrome P450 monooxygenase"/>
    <property type="match status" value="1"/>
</dbReference>
<dbReference type="GO" id="GO:0005506">
    <property type="term" value="F:iron ion binding"/>
    <property type="evidence" value="ECO:0007669"/>
    <property type="project" value="InterPro"/>
</dbReference>
<comment type="similarity">
    <text evidence="2">Belongs to the cytochrome P450 family.</text>
</comment>
<dbReference type="Proteomes" id="UP000091956">
    <property type="component" value="Unassembled WGS sequence"/>
</dbReference>
<dbReference type="CDD" id="cd00302">
    <property type="entry name" value="cytochrome_P450"/>
    <property type="match status" value="1"/>
</dbReference>
<organism evidence="6 7">
    <name type="scientific">Pseudogymnoascus verrucosus</name>
    <dbReference type="NCBI Taxonomy" id="342668"/>
    <lineage>
        <taxon>Eukaryota</taxon>
        <taxon>Fungi</taxon>
        <taxon>Dikarya</taxon>
        <taxon>Ascomycota</taxon>
        <taxon>Pezizomycotina</taxon>
        <taxon>Leotiomycetes</taxon>
        <taxon>Thelebolales</taxon>
        <taxon>Thelebolaceae</taxon>
        <taxon>Pseudogymnoascus</taxon>
    </lineage>
</organism>
<dbReference type="RefSeq" id="XP_018134713.1">
    <property type="nucleotide sequence ID" value="XM_018270158.1"/>
</dbReference>
<dbReference type="Gene3D" id="1.10.630.10">
    <property type="entry name" value="Cytochrome P450"/>
    <property type="match status" value="1"/>
</dbReference>
<dbReference type="InterPro" id="IPR002403">
    <property type="entry name" value="Cyt_P450_E_grp-IV"/>
</dbReference>
<dbReference type="InterPro" id="IPR001128">
    <property type="entry name" value="Cyt_P450"/>
</dbReference>
<gene>
    <name evidence="6" type="ORF">VE01_00630</name>
</gene>
<evidence type="ECO:0000256" key="5">
    <source>
        <dbReference type="PIRSR" id="PIRSR602403-1"/>
    </source>
</evidence>
<dbReference type="GO" id="GO:0020037">
    <property type="term" value="F:heme binding"/>
    <property type="evidence" value="ECO:0007669"/>
    <property type="project" value="InterPro"/>
</dbReference>
<dbReference type="GeneID" id="28834016"/>
<dbReference type="PANTHER" id="PTHR24305:SF218">
    <property type="entry name" value="P450, PUTATIVE (EUROFUNG)-RELATED"/>
    <property type="match status" value="1"/>
</dbReference>
<sequence length="554" mass="62624">MTVNRTRVFYLVGVTPPSTREVDVDSILDLKTLKTNLGLEFHIIEPTGICFQTDQHGAIEDLGAIFDATTPIGITINGQPVREVLGPKGFPGVGSYYEIFPDHLGNIIRLLRKYGSVVKAVNMGKVNYHTDDPVIAGYLFSESIYFTKKITSDHPLWGIKDNTAIFIGDTETKAWQQNHKFLPPSLSPNAIRHYTPLMEQTVRGSFKVFDAIDATGETLNVYQYMHKLAAQTIGKFCLGLDFGHFNEPDSPVDPIIHDIADMLLLNKKVTARGDWYGALPFGDPKRLKDMQQRTYSRLQGAMDTVDSRDKPDLPMADAALKATCVVDYLNRAIDENGRKLPKDLILPNMVIMTAAGFTTTSALLSWMIYSIITYPGEQERLLQELIDSDINNDITWTPEYAANLKYLDKFVKETQRLHNPSFQPARTTKTDVILPGGWHLPANAVLVPALYAIHTNPDIWENPLRFDTARWDTEAVKKRHRCAYVPFAAGPRGCIGFNFALQEVKILFSELLYRYEFSKESHGVVDYDPDFQLIRPMNLYVRARRRTTWPTKTA</sequence>
<dbReference type="InterPro" id="IPR050121">
    <property type="entry name" value="Cytochrome_P450_monoxygenase"/>
</dbReference>
<name>A0A2P2SVV4_9PEZI</name>
<reference evidence="7" key="2">
    <citation type="journal article" date="2018" name="Nat. Commun.">
        <title>Extreme sensitivity to ultraviolet light in the fungal pathogen causing white-nose syndrome of bats.</title>
        <authorList>
            <person name="Palmer J.M."/>
            <person name="Drees K.P."/>
            <person name="Foster J.T."/>
            <person name="Lindner D.L."/>
        </authorList>
    </citation>
    <scope>NUCLEOTIDE SEQUENCE [LARGE SCALE GENOMIC DNA]</scope>
    <source>
        <strain evidence="7">UAMH 10579</strain>
    </source>
</reference>
<comment type="cofactor">
    <cofactor evidence="1 5">
        <name>heme</name>
        <dbReference type="ChEBI" id="CHEBI:30413"/>
    </cofactor>
</comment>
<evidence type="ECO:0000256" key="2">
    <source>
        <dbReference type="ARBA" id="ARBA00010617"/>
    </source>
</evidence>
<evidence type="ECO:0000313" key="7">
    <source>
        <dbReference type="Proteomes" id="UP000091956"/>
    </source>
</evidence>
<proteinExistence type="inferred from homology"/>
<reference evidence="6 7" key="1">
    <citation type="submission" date="2016-03" db="EMBL/GenBank/DDBJ databases">
        <title>Comparative genomics of Pseudogymnoascus destructans, the fungus causing white-nose syndrome of bats.</title>
        <authorList>
            <person name="Palmer J.M."/>
            <person name="Drees K.P."/>
            <person name="Foster J.T."/>
            <person name="Lindner D.L."/>
        </authorList>
    </citation>
    <scope>NUCLEOTIDE SEQUENCE [LARGE SCALE GENOMIC DNA]</scope>
    <source>
        <strain evidence="6 7">UAMH 10579</strain>
    </source>
</reference>
<keyword evidence="7" id="KW-1185">Reference proteome</keyword>